<accession>A0A7X0LXW8</accession>
<proteinExistence type="predicted"/>
<sequence>MAKTIELLFTNTSGKISKLTVDSPKEPIDPLLVKQVMDQIIAANVFSGTNGDFVSAAEARLVEHNVTDYELV</sequence>
<dbReference type="RefSeq" id="WP_184528230.1">
    <property type="nucleotide sequence ID" value="NZ_JACHGK010000014.1"/>
</dbReference>
<reference evidence="1 2" key="1">
    <citation type="submission" date="2020-08" db="EMBL/GenBank/DDBJ databases">
        <title>Genomic Encyclopedia of Type Strains, Phase IV (KMG-IV): sequencing the most valuable type-strain genomes for metagenomic binning, comparative biology and taxonomic classification.</title>
        <authorList>
            <person name="Goeker M."/>
        </authorList>
    </citation>
    <scope>NUCLEOTIDE SEQUENCE [LARGE SCALE GENOMIC DNA]</scope>
    <source>
        <strain evidence="1 2">DSM 5391</strain>
    </source>
</reference>
<gene>
    <name evidence="1" type="ORF">HNR53_003514</name>
</gene>
<dbReference type="AlphaFoldDB" id="A0A7X0LXW8"/>
<evidence type="ECO:0000313" key="2">
    <source>
        <dbReference type="Proteomes" id="UP000531594"/>
    </source>
</evidence>
<evidence type="ECO:0000313" key="1">
    <source>
        <dbReference type="EMBL" id="MBB6446849.1"/>
    </source>
</evidence>
<dbReference type="InterPro" id="IPR021321">
    <property type="entry name" value="DUF2922"/>
</dbReference>
<organism evidence="1 2">
    <name type="scientific">Bacillus benzoevorans</name>
    <dbReference type="NCBI Taxonomy" id="1456"/>
    <lineage>
        <taxon>Bacteria</taxon>
        <taxon>Bacillati</taxon>
        <taxon>Bacillota</taxon>
        <taxon>Bacilli</taxon>
        <taxon>Bacillales</taxon>
        <taxon>Bacillaceae</taxon>
        <taxon>Bacillus</taxon>
    </lineage>
</organism>
<evidence type="ECO:0008006" key="3">
    <source>
        <dbReference type="Google" id="ProtNLM"/>
    </source>
</evidence>
<name>A0A7X0LXW8_9BACI</name>
<dbReference type="EMBL" id="JACHGK010000014">
    <property type="protein sequence ID" value="MBB6446849.1"/>
    <property type="molecule type" value="Genomic_DNA"/>
</dbReference>
<comment type="caution">
    <text evidence="1">The sequence shown here is derived from an EMBL/GenBank/DDBJ whole genome shotgun (WGS) entry which is preliminary data.</text>
</comment>
<dbReference type="Pfam" id="PF11148">
    <property type="entry name" value="DUF2922"/>
    <property type="match status" value="1"/>
</dbReference>
<dbReference type="Proteomes" id="UP000531594">
    <property type="component" value="Unassembled WGS sequence"/>
</dbReference>
<protein>
    <recommendedName>
        <fullName evidence="3">DUF2922 domain-containing protein</fullName>
    </recommendedName>
</protein>
<keyword evidence="2" id="KW-1185">Reference proteome</keyword>